<evidence type="ECO:0000313" key="1">
    <source>
        <dbReference type="EMBL" id="CAB4136364.1"/>
    </source>
</evidence>
<dbReference type="EMBL" id="LR796311">
    <property type="protein sequence ID" value="CAB4136364.1"/>
    <property type="molecule type" value="Genomic_DNA"/>
</dbReference>
<organism evidence="1">
    <name type="scientific">uncultured Caudovirales phage</name>
    <dbReference type="NCBI Taxonomy" id="2100421"/>
    <lineage>
        <taxon>Viruses</taxon>
        <taxon>Duplodnaviria</taxon>
        <taxon>Heunggongvirae</taxon>
        <taxon>Uroviricota</taxon>
        <taxon>Caudoviricetes</taxon>
        <taxon>Peduoviridae</taxon>
        <taxon>Maltschvirus</taxon>
        <taxon>Maltschvirus maltsch</taxon>
    </lineage>
</organism>
<proteinExistence type="predicted"/>
<sequence length="140" mass="15591">MFLLNGNPLPLDTPFEIDGTGYPANWLRLTSIEEKNAVGITEVADPERWDDRFYWGIDNPKDLDGLKATWTAQVKDTANKLLGQTDWMVIRKVERSVDIPADTVTYRAAVIAECTRLSAAIATADVPTLITVVTTQNWPV</sequence>
<evidence type="ECO:0000313" key="2">
    <source>
        <dbReference type="EMBL" id="CAB4150319.1"/>
    </source>
</evidence>
<name>A0A6J5LP60_9CAUD</name>
<gene>
    <name evidence="1" type="ORF">UFOVP294_66</name>
    <name evidence="2" type="ORF">UFOVP566_19</name>
</gene>
<protein>
    <submittedName>
        <fullName evidence="1">Uncharacterized protein</fullName>
    </submittedName>
</protein>
<reference evidence="1" key="1">
    <citation type="submission" date="2020-04" db="EMBL/GenBank/DDBJ databases">
        <authorList>
            <person name="Chiriac C."/>
            <person name="Salcher M."/>
            <person name="Ghai R."/>
            <person name="Kavagutti S V."/>
        </authorList>
    </citation>
    <scope>NUCLEOTIDE SEQUENCE</scope>
</reference>
<dbReference type="EMBL" id="LR796538">
    <property type="protein sequence ID" value="CAB4150319.1"/>
    <property type="molecule type" value="Genomic_DNA"/>
</dbReference>
<accession>A0A6J5LP60</accession>